<comment type="caution">
    <text evidence="2">The sequence shown here is derived from an EMBL/GenBank/DDBJ whole genome shotgun (WGS) entry which is preliminary data.</text>
</comment>
<dbReference type="AlphaFoldDB" id="A0AAV6HAH4"/>
<organism evidence="2 3">
    <name type="scientific">Alosa alosa</name>
    <name type="common">allis shad</name>
    <dbReference type="NCBI Taxonomy" id="278164"/>
    <lineage>
        <taxon>Eukaryota</taxon>
        <taxon>Metazoa</taxon>
        <taxon>Chordata</taxon>
        <taxon>Craniata</taxon>
        <taxon>Vertebrata</taxon>
        <taxon>Euteleostomi</taxon>
        <taxon>Actinopterygii</taxon>
        <taxon>Neopterygii</taxon>
        <taxon>Teleostei</taxon>
        <taxon>Clupei</taxon>
        <taxon>Clupeiformes</taxon>
        <taxon>Clupeoidei</taxon>
        <taxon>Clupeidae</taxon>
        <taxon>Alosa</taxon>
    </lineage>
</organism>
<reference evidence="2" key="1">
    <citation type="submission" date="2020-10" db="EMBL/GenBank/DDBJ databases">
        <title>Chromosome-scale genome assembly of the Allis shad, Alosa alosa.</title>
        <authorList>
            <person name="Margot Z."/>
            <person name="Christophe K."/>
            <person name="Cabau C."/>
            <person name="Louis A."/>
            <person name="Berthelot C."/>
            <person name="Parey E."/>
            <person name="Roest Crollius H."/>
            <person name="Montfort J."/>
            <person name="Robinson-Rechavi M."/>
            <person name="Bucao C."/>
            <person name="Bouchez O."/>
            <person name="Gislard M."/>
            <person name="Lluch J."/>
            <person name="Milhes M."/>
            <person name="Lampietro C."/>
            <person name="Lopez Roques C."/>
            <person name="Donnadieu C."/>
            <person name="Braasch I."/>
            <person name="Desvignes T."/>
            <person name="Postlethwait J."/>
            <person name="Bobe J."/>
            <person name="Guiguen Y."/>
        </authorList>
    </citation>
    <scope>NUCLEOTIDE SEQUENCE</scope>
    <source>
        <strain evidence="2">M-15738</strain>
        <tissue evidence="2">Blood</tissue>
    </source>
</reference>
<accession>A0AAV6HAH4</accession>
<sequence length="316" mass="35747">MEERGEHGCFMEAIRVCLATIRDRIRQRRTRQRTKNDRISRNSAMEKGRKGKKSPVLNSGMNTKVYKPKHAAKVTPANMDTAQGRRQEEDGAPGKLQDRMKASLQAFQEQRKPYWVFQREWREKTLDQTNRVDSKAREDLQPGEPASENANIEDTEAGEDLQPDEQASWVVANGEMWQKMAQDGPVVCNIPIMNSDQGSSYPVPAERSLDTQAGEDVQPDEPANWVVANAQMWQKMAQDGPVIYTMPFMNFEGLLVTQAGEELQADEQDFYPDEPASWVVANGQICGRTWPNKMVLLSEKCPSCTRILEEGPSKSI</sequence>
<feature type="region of interest" description="Disordered" evidence="1">
    <location>
        <begin position="128"/>
        <end position="163"/>
    </location>
</feature>
<dbReference type="EMBL" id="JADWDJ010000002">
    <property type="protein sequence ID" value="KAG5284378.1"/>
    <property type="molecule type" value="Genomic_DNA"/>
</dbReference>
<gene>
    <name evidence="2" type="ORF">AALO_G00026040</name>
</gene>
<feature type="compositionally biased region" description="Basic and acidic residues" evidence="1">
    <location>
        <begin position="34"/>
        <end position="48"/>
    </location>
</feature>
<evidence type="ECO:0000313" key="3">
    <source>
        <dbReference type="Proteomes" id="UP000823561"/>
    </source>
</evidence>
<evidence type="ECO:0000256" key="1">
    <source>
        <dbReference type="SAM" id="MobiDB-lite"/>
    </source>
</evidence>
<dbReference type="Proteomes" id="UP000823561">
    <property type="component" value="Chromosome 2"/>
</dbReference>
<evidence type="ECO:0000313" key="2">
    <source>
        <dbReference type="EMBL" id="KAG5284378.1"/>
    </source>
</evidence>
<feature type="compositionally biased region" description="Acidic residues" evidence="1">
    <location>
        <begin position="151"/>
        <end position="163"/>
    </location>
</feature>
<name>A0AAV6HAH4_9TELE</name>
<keyword evidence="3" id="KW-1185">Reference proteome</keyword>
<feature type="region of interest" description="Disordered" evidence="1">
    <location>
        <begin position="27"/>
        <end position="98"/>
    </location>
</feature>
<protein>
    <submittedName>
        <fullName evidence="2">Uncharacterized protein</fullName>
    </submittedName>
</protein>
<feature type="compositionally biased region" description="Basic and acidic residues" evidence="1">
    <location>
        <begin position="128"/>
        <end position="140"/>
    </location>
</feature>
<proteinExistence type="predicted"/>